<protein>
    <recommendedName>
        <fullName evidence="2">Ubiquitin-like domain-containing protein</fullName>
    </recommendedName>
</protein>
<accession>A0A8E2E3W1</accession>
<dbReference type="AlphaFoldDB" id="A0A8E2E3W1"/>
<evidence type="ECO:0000256" key="1">
    <source>
        <dbReference type="SAM" id="MobiDB-lite"/>
    </source>
</evidence>
<feature type="domain" description="Ubiquitin-like" evidence="2">
    <location>
        <begin position="201"/>
        <end position="281"/>
    </location>
</feature>
<organism evidence="3 4">
    <name type="scientific">Lepidopterella palustris CBS 459.81</name>
    <dbReference type="NCBI Taxonomy" id="1314670"/>
    <lineage>
        <taxon>Eukaryota</taxon>
        <taxon>Fungi</taxon>
        <taxon>Dikarya</taxon>
        <taxon>Ascomycota</taxon>
        <taxon>Pezizomycotina</taxon>
        <taxon>Dothideomycetes</taxon>
        <taxon>Pleosporomycetidae</taxon>
        <taxon>Mytilinidiales</taxon>
        <taxon>Argynnaceae</taxon>
        <taxon>Lepidopterella</taxon>
    </lineage>
</organism>
<gene>
    <name evidence="3" type="ORF">K432DRAFT_428373</name>
</gene>
<evidence type="ECO:0000259" key="2">
    <source>
        <dbReference type="Pfam" id="PF22893"/>
    </source>
</evidence>
<dbReference type="OrthoDB" id="3045089at2759"/>
<dbReference type="Pfam" id="PF22893">
    <property type="entry name" value="ULD_2"/>
    <property type="match status" value="1"/>
</dbReference>
<evidence type="ECO:0000313" key="3">
    <source>
        <dbReference type="EMBL" id="OCK76927.1"/>
    </source>
</evidence>
<reference evidence="3 4" key="1">
    <citation type="journal article" date="2016" name="Nat. Commun.">
        <title>Ectomycorrhizal ecology is imprinted in the genome of the dominant symbiotic fungus Cenococcum geophilum.</title>
        <authorList>
            <consortium name="DOE Joint Genome Institute"/>
            <person name="Peter M."/>
            <person name="Kohler A."/>
            <person name="Ohm R.A."/>
            <person name="Kuo A."/>
            <person name="Krutzmann J."/>
            <person name="Morin E."/>
            <person name="Arend M."/>
            <person name="Barry K.W."/>
            <person name="Binder M."/>
            <person name="Choi C."/>
            <person name="Clum A."/>
            <person name="Copeland A."/>
            <person name="Grisel N."/>
            <person name="Haridas S."/>
            <person name="Kipfer T."/>
            <person name="LaButti K."/>
            <person name="Lindquist E."/>
            <person name="Lipzen A."/>
            <person name="Maire R."/>
            <person name="Meier B."/>
            <person name="Mihaltcheva S."/>
            <person name="Molinier V."/>
            <person name="Murat C."/>
            <person name="Poggeler S."/>
            <person name="Quandt C.A."/>
            <person name="Sperisen C."/>
            <person name="Tritt A."/>
            <person name="Tisserant E."/>
            <person name="Crous P.W."/>
            <person name="Henrissat B."/>
            <person name="Nehls U."/>
            <person name="Egli S."/>
            <person name="Spatafora J.W."/>
            <person name="Grigoriev I.V."/>
            <person name="Martin F.M."/>
        </authorList>
    </citation>
    <scope>NUCLEOTIDE SEQUENCE [LARGE SCALE GENOMIC DNA]</scope>
    <source>
        <strain evidence="3 4">CBS 459.81</strain>
    </source>
</reference>
<dbReference type="Proteomes" id="UP000250266">
    <property type="component" value="Unassembled WGS sequence"/>
</dbReference>
<proteinExistence type="predicted"/>
<dbReference type="PANTHER" id="PTHR38886">
    <property type="entry name" value="SESA DOMAIN-CONTAINING PROTEIN"/>
    <property type="match status" value="1"/>
</dbReference>
<feature type="region of interest" description="Disordered" evidence="1">
    <location>
        <begin position="391"/>
        <end position="413"/>
    </location>
</feature>
<name>A0A8E2E3W1_9PEZI</name>
<dbReference type="PANTHER" id="PTHR38886:SF1">
    <property type="entry name" value="NACHT-NTPASE AND P-LOOP NTPASES N-TERMINAL DOMAIN-CONTAINING PROTEIN"/>
    <property type="match status" value="1"/>
</dbReference>
<feature type="compositionally biased region" description="Pro residues" evidence="1">
    <location>
        <begin position="403"/>
        <end position="413"/>
    </location>
</feature>
<dbReference type="EMBL" id="KV745167">
    <property type="protein sequence ID" value="OCK76927.1"/>
    <property type="molecule type" value="Genomic_DNA"/>
</dbReference>
<dbReference type="InterPro" id="IPR054464">
    <property type="entry name" value="ULD_fung"/>
</dbReference>
<sequence length="445" mass="50160">MPVPFGVSVGDFITFIETVVTVINALHDSTGSAAEYRGVIRELESLKTSLKSLDSLDIANEEQKAALKFVAANAEQTIVEFLMEDGHRKIQWSLYSKDDVRKFQAQLQSHTVSLNILISQVHMLSTTAGHKDTQTALTRIESKIDQERAARAVAQAMILAALARCWKDLRDIMALIIMANFRIFDAILGSRNIARQVEYGSPVTFEDAHGRLFPINIQWLDTWEHFETALKWKFSKVPGLNKIEAGEYVLHDALSGRDIVRTQPIEHSLRPGRRVNMSVIFKLQMNKQALCPKCGSPVLETLRTDNHSGQCGLWYRRVELPQERLQERGRVAEIKLQVNKQALCPNCGSPVLETLRNDNHSGQCGFRYRRVELPQERLQEPGRVAEIEEITLDGDASHNPVSRPVPGPDPLTAPPDQISDFAHVRILSIPEVKDWDRINQELAVL</sequence>
<evidence type="ECO:0000313" key="4">
    <source>
        <dbReference type="Proteomes" id="UP000250266"/>
    </source>
</evidence>
<keyword evidence="4" id="KW-1185">Reference proteome</keyword>